<dbReference type="GO" id="GO:0016853">
    <property type="term" value="F:isomerase activity"/>
    <property type="evidence" value="ECO:0007669"/>
    <property type="project" value="UniProtKB-KW"/>
</dbReference>
<dbReference type="InterPro" id="IPR012341">
    <property type="entry name" value="6hp_glycosidase-like_sf"/>
</dbReference>
<evidence type="ECO:0000313" key="4">
    <source>
        <dbReference type="Proteomes" id="UP000199550"/>
    </source>
</evidence>
<dbReference type="OrthoDB" id="9806359at2"/>
<comment type="similarity">
    <text evidence="1">Belongs to the N-acylglucosamine 2-epimerase family.</text>
</comment>
<accession>A0A1I4FFP5</accession>
<evidence type="ECO:0000313" key="3">
    <source>
        <dbReference type="EMBL" id="SFL16289.1"/>
    </source>
</evidence>
<dbReference type="Pfam" id="PF07221">
    <property type="entry name" value="GlcNAc_2-epim"/>
    <property type="match status" value="1"/>
</dbReference>
<dbReference type="SUPFAM" id="SSF48208">
    <property type="entry name" value="Six-hairpin glycosidases"/>
    <property type="match status" value="1"/>
</dbReference>
<dbReference type="STRING" id="195913.SAMN04488004_10940"/>
<dbReference type="GO" id="GO:0005975">
    <property type="term" value="P:carbohydrate metabolic process"/>
    <property type="evidence" value="ECO:0007669"/>
    <property type="project" value="InterPro"/>
</dbReference>
<dbReference type="Gene3D" id="1.50.10.10">
    <property type="match status" value="1"/>
</dbReference>
<keyword evidence="4" id="KW-1185">Reference proteome</keyword>
<dbReference type="AlphaFoldDB" id="A0A1I4FFP5"/>
<gene>
    <name evidence="3" type="ORF">SAMN04488004_10940</name>
</gene>
<proteinExistence type="inferred from homology"/>
<keyword evidence="2" id="KW-0413">Isomerase</keyword>
<dbReference type="PANTHER" id="PTHR15108">
    <property type="entry name" value="N-ACYLGLUCOSAMINE-2-EPIMERASE"/>
    <property type="match status" value="1"/>
</dbReference>
<dbReference type="InterPro" id="IPR010819">
    <property type="entry name" value="AGE/CE"/>
</dbReference>
<organism evidence="3 4">
    <name type="scientific">Loktanella salsilacus</name>
    <dbReference type="NCBI Taxonomy" id="195913"/>
    <lineage>
        <taxon>Bacteria</taxon>
        <taxon>Pseudomonadati</taxon>
        <taxon>Pseudomonadota</taxon>
        <taxon>Alphaproteobacteria</taxon>
        <taxon>Rhodobacterales</taxon>
        <taxon>Roseobacteraceae</taxon>
        <taxon>Loktanella</taxon>
    </lineage>
</organism>
<sequence>MQIGQDTDTGFWIDNTAHRAFLRHDAQRQLDVFRQMLRADGGFNLPSWDGTPLPDAPQELHTTTRMVHSFALAKCFGFADCDAVIDAGMAYLWQAHRDTQHGGYLWSVARDGSAADASKLAYGHMFVLLAASTAKEAGHPDADRLLADVTQVLDIHFWEEAYGLYADEFNRDWTPFSTYRGMNANMHGVEAHLAAFEATGEARYLDRAGRIIDFFVHQMAPANGWRLPEHYTQDWSVDPAYAGNPMFRPAGTTPGHSMELGRLTLQHWDLAGRKGDTAPKAARHLILQAITDARRPDGGFAYTLKDGQIDRPDRYWWPVTEAIGALAALIKLDRNPQDEALYRSFWQFAQSHLIDPDHGGWFPELDDAGKPAQHQFIGKPDIYHALQADLLPLIPHLSRAAASV</sequence>
<dbReference type="Proteomes" id="UP000199550">
    <property type="component" value="Unassembled WGS sequence"/>
</dbReference>
<reference evidence="3 4" key="1">
    <citation type="submission" date="2016-10" db="EMBL/GenBank/DDBJ databases">
        <authorList>
            <person name="de Groot N.N."/>
        </authorList>
    </citation>
    <scope>NUCLEOTIDE SEQUENCE [LARGE SCALE GENOMIC DNA]</scope>
    <source>
        <strain evidence="3 4">DSM 16199</strain>
    </source>
</reference>
<evidence type="ECO:0000256" key="2">
    <source>
        <dbReference type="ARBA" id="ARBA00023235"/>
    </source>
</evidence>
<evidence type="ECO:0000256" key="1">
    <source>
        <dbReference type="ARBA" id="ARBA00008558"/>
    </source>
</evidence>
<dbReference type="InterPro" id="IPR008928">
    <property type="entry name" value="6-hairpin_glycosidase_sf"/>
</dbReference>
<dbReference type="RefSeq" id="WP_090188928.1">
    <property type="nucleotide sequence ID" value="NZ_FOTF01000009.1"/>
</dbReference>
<name>A0A1I4FFP5_9RHOB</name>
<dbReference type="EMBL" id="FOTF01000009">
    <property type="protein sequence ID" value="SFL16289.1"/>
    <property type="molecule type" value="Genomic_DNA"/>
</dbReference>
<protein>
    <submittedName>
        <fullName evidence="3">Mannose or cellobiose epimerase, N-acyl-D-glucosamine 2-epimerase family</fullName>
    </submittedName>
</protein>